<comment type="caution">
    <text evidence="4">The sequence shown here is derived from an EMBL/GenBank/DDBJ whole genome shotgun (WGS) entry which is preliminary data.</text>
</comment>
<proteinExistence type="predicted"/>
<keyword evidence="1" id="KW-1133">Transmembrane helix</keyword>
<feature type="transmembrane region" description="Helical" evidence="1">
    <location>
        <begin position="579"/>
        <end position="599"/>
    </location>
</feature>
<feature type="domain" description="PPM-type phosphatase" evidence="3">
    <location>
        <begin position="30"/>
        <end position="258"/>
    </location>
</feature>
<dbReference type="InterPro" id="IPR008271">
    <property type="entry name" value="Ser/Thr_kinase_AS"/>
</dbReference>
<dbReference type="CDD" id="cd14014">
    <property type="entry name" value="STKc_PknB_like"/>
    <property type="match status" value="1"/>
</dbReference>
<gene>
    <name evidence="4" type="ORF">RT723_05205</name>
</gene>
<dbReference type="InterPro" id="IPR001932">
    <property type="entry name" value="PPM-type_phosphatase-like_dom"/>
</dbReference>
<keyword evidence="4" id="KW-0378">Hydrolase</keyword>
<accession>A0ABU3QY98</accession>
<reference evidence="4 5" key="1">
    <citation type="submission" date="2023-10" db="EMBL/GenBank/DDBJ databases">
        <title>Psychrosphaera aquimaarina strain SW33 isolated from seawater.</title>
        <authorList>
            <person name="Bayburt H."/>
            <person name="Kim J.M."/>
            <person name="Choi B.J."/>
            <person name="Jeon C.O."/>
        </authorList>
    </citation>
    <scope>NUCLEOTIDE SEQUENCE [LARGE SCALE GENOMIC DNA]</scope>
    <source>
        <strain evidence="4 5">KCTC 52743</strain>
    </source>
</reference>
<keyword evidence="5" id="KW-1185">Reference proteome</keyword>
<name>A0ABU3QY98_9GAMM</name>
<dbReference type="InterPro" id="IPR000719">
    <property type="entry name" value="Prot_kinase_dom"/>
</dbReference>
<dbReference type="RefSeq" id="WP_315946141.1">
    <property type="nucleotide sequence ID" value="NZ_JAWCUA010000003.1"/>
</dbReference>
<dbReference type="SMART" id="SM00220">
    <property type="entry name" value="S_TKc"/>
    <property type="match status" value="1"/>
</dbReference>
<keyword evidence="1" id="KW-0472">Membrane</keyword>
<protein>
    <submittedName>
        <fullName evidence="4">Bifunctional protein-serine/threonine kinase/phosphatase</fullName>
        <ecNumber evidence="4">2.7.11.-</ecNumber>
        <ecNumber evidence="4">3.1.3.-</ecNumber>
        <ecNumber evidence="4">3.1.3.16</ecNumber>
    </submittedName>
</protein>
<evidence type="ECO:0000259" key="3">
    <source>
        <dbReference type="PROSITE" id="PS51746"/>
    </source>
</evidence>
<evidence type="ECO:0000256" key="1">
    <source>
        <dbReference type="SAM" id="Phobius"/>
    </source>
</evidence>
<keyword evidence="4" id="KW-0808">Transferase</keyword>
<dbReference type="PANTHER" id="PTHR44167:SF24">
    <property type="entry name" value="SERINE_THREONINE-PROTEIN KINASE CHK2"/>
    <property type="match status" value="1"/>
</dbReference>
<dbReference type="EC" id="2.7.11.-" evidence="4"/>
<evidence type="ECO:0000313" key="5">
    <source>
        <dbReference type="Proteomes" id="UP001257914"/>
    </source>
</evidence>
<dbReference type="SMART" id="SM00332">
    <property type="entry name" value="PP2Cc"/>
    <property type="match status" value="1"/>
</dbReference>
<dbReference type="SMART" id="SM00331">
    <property type="entry name" value="PP2C_SIG"/>
    <property type="match status" value="1"/>
</dbReference>
<feature type="domain" description="Protein kinase" evidence="2">
    <location>
        <begin position="291"/>
        <end position="561"/>
    </location>
</feature>
<dbReference type="SUPFAM" id="SSF81606">
    <property type="entry name" value="PP2C-like"/>
    <property type="match status" value="1"/>
</dbReference>
<dbReference type="Gene3D" id="1.10.510.10">
    <property type="entry name" value="Transferase(Phosphotransferase) domain 1"/>
    <property type="match status" value="1"/>
</dbReference>
<dbReference type="GO" id="GO:0004722">
    <property type="term" value="F:protein serine/threonine phosphatase activity"/>
    <property type="evidence" value="ECO:0007669"/>
    <property type="project" value="UniProtKB-EC"/>
</dbReference>
<dbReference type="Gene3D" id="3.60.40.10">
    <property type="entry name" value="PPM-type phosphatase domain"/>
    <property type="match status" value="1"/>
</dbReference>
<dbReference type="PROSITE" id="PS00108">
    <property type="entry name" value="PROTEIN_KINASE_ST"/>
    <property type="match status" value="1"/>
</dbReference>
<evidence type="ECO:0000259" key="2">
    <source>
        <dbReference type="PROSITE" id="PS50011"/>
    </source>
</evidence>
<sequence length="601" mass="67933">MPDFATSKQSPLKDSVDQQKHSSIKMLDVLFGGFSDKGVKVQNQDAFAAQQPYGSARELKGSIVCIADGVSCSENAQQASHTSVTTFISDYFSTPDSWSVKDSVARVLSSLNSWLFHYGQQASCRQNQLVTTFSGIIFKSNTAYFCHAGDSRIYLFRQGKLELLTKDHCYFPSDNNSVLTRALGMDSHLEVDFFQRELQLGDRFLLTTDGVHDSLNQTQLSKHLSEQQLSLEKIATAICLEAEEAGSKDNLSCVIAEINSLPNIDIDEVHQQLTALKIPPVMKAGVTIDNYFIEKVIHSGSRSHVYLARDKNTDQKVVIKAPSDNFAEDLIYLEGFVREQWVGSRINHKSIMKIQPRANKDNQKKSPFLYHVCEYIEGITLRQWMYDNPQPSFNLVREMTAKIIAALRVFQRQSMVHRDLKPENIMIDNDGNIKLIDFGTVQVSGLAEINSPLIEDTLAGAVGYIAPEYLLGQQGVHRSDIFSLGVIVYEMLTGELPFKTPLIQYQQVTNYDQWKYRFAKRIRKDIPVWLDLALQKATQPNISSRYTALSEFLKDLTTPNMSMVNKIESAPLIERNPVGFWKMLSAVLVCLLFIQTYLFTR</sequence>
<dbReference type="EMBL" id="JAWCUA010000003">
    <property type="protein sequence ID" value="MDU0112406.1"/>
    <property type="molecule type" value="Genomic_DNA"/>
</dbReference>
<dbReference type="PANTHER" id="PTHR44167">
    <property type="entry name" value="OVARIAN-SPECIFIC SERINE/THREONINE-PROTEIN KINASE LOK-RELATED"/>
    <property type="match status" value="1"/>
</dbReference>
<keyword evidence="1" id="KW-0812">Transmembrane</keyword>
<evidence type="ECO:0000313" key="4">
    <source>
        <dbReference type="EMBL" id="MDU0112406.1"/>
    </source>
</evidence>
<dbReference type="Pfam" id="PF00069">
    <property type="entry name" value="Pkinase"/>
    <property type="match status" value="1"/>
</dbReference>
<dbReference type="Pfam" id="PF13672">
    <property type="entry name" value="PP2C_2"/>
    <property type="match status" value="1"/>
</dbReference>
<dbReference type="CDD" id="cd00143">
    <property type="entry name" value="PP2Cc"/>
    <property type="match status" value="1"/>
</dbReference>
<dbReference type="InterPro" id="IPR036457">
    <property type="entry name" value="PPM-type-like_dom_sf"/>
</dbReference>
<dbReference type="SUPFAM" id="SSF56112">
    <property type="entry name" value="Protein kinase-like (PK-like)"/>
    <property type="match status" value="1"/>
</dbReference>
<dbReference type="Proteomes" id="UP001257914">
    <property type="component" value="Unassembled WGS sequence"/>
</dbReference>
<dbReference type="InterPro" id="IPR011009">
    <property type="entry name" value="Kinase-like_dom_sf"/>
</dbReference>
<dbReference type="PROSITE" id="PS50011">
    <property type="entry name" value="PROTEIN_KINASE_DOM"/>
    <property type="match status" value="1"/>
</dbReference>
<dbReference type="EC" id="3.1.3.16" evidence="4"/>
<dbReference type="GO" id="GO:0016301">
    <property type="term" value="F:kinase activity"/>
    <property type="evidence" value="ECO:0007669"/>
    <property type="project" value="UniProtKB-KW"/>
</dbReference>
<dbReference type="PROSITE" id="PS51746">
    <property type="entry name" value="PPM_2"/>
    <property type="match status" value="1"/>
</dbReference>
<dbReference type="EC" id="3.1.3.-" evidence="4"/>
<keyword evidence="4" id="KW-0418">Kinase</keyword>
<organism evidence="4 5">
    <name type="scientific">Psychrosphaera aquimarina</name>
    <dbReference type="NCBI Taxonomy" id="2044854"/>
    <lineage>
        <taxon>Bacteria</taxon>
        <taxon>Pseudomonadati</taxon>
        <taxon>Pseudomonadota</taxon>
        <taxon>Gammaproteobacteria</taxon>
        <taxon>Alteromonadales</taxon>
        <taxon>Pseudoalteromonadaceae</taxon>
        <taxon>Psychrosphaera</taxon>
    </lineage>
</organism>